<keyword evidence="6" id="KW-1185">Reference proteome</keyword>
<evidence type="ECO:0000256" key="3">
    <source>
        <dbReference type="ARBA" id="ARBA00022839"/>
    </source>
</evidence>
<dbReference type="InterPro" id="IPR013520">
    <property type="entry name" value="Ribonucl_H"/>
</dbReference>
<organism evidence="5 6">
    <name type="scientific">Spirosoma foliorum</name>
    <dbReference type="NCBI Taxonomy" id="2710596"/>
    <lineage>
        <taxon>Bacteria</taxon>
        <taxon>Pseudomonadati</taxon>
        <taxon>Bacteroidota</taxon>
        <taxon>Cytophagia</taxon>
        <taxon>Cytophagales</taxon>
        <taxon>Cytophagaceae</taxon>
        <taxon>Spirosoma</taxon>
    </lineage>
</organism>
<dbReference type="EMBL" id="CP059732">
    <property type="protein sequence ID" value="QMW06339.1"/>
    <property type="molecule type" value="Genomic_DNA"/>
</dbReference>
<proteinExistence type="predicted"/>
<protein>
    <submittedName>
        <fullName evidence="5">3'-5' exonuclease</fullName>
    </submittedName>
</protein>
<evidence type="ECO:0000313" key="6">
    <source>
        <dbReference type="Proteomes" id="UP000515369"/>
    </source>
</evidence>
<name>A0A7G5H5E7_9BACT</name>
<dbReference type="CDD" id="cd06127">
    <property type="entry name" value="DEDDh"/>
    <property type="match status" value="1"/>
</dbReference>
<keyword evidence="3 5" id="KW-0269">Exonuclease</keyword>
<dbReference type="PANTHER" id="PTHR30231:SF4">
    <property type="entry name" value="PROTEIN NEN2"/>
    <property type="match status" value="1"/>
</dbReference>
<evidence type="ECO:0000256" key="2">
    <source>
        <dbReference type="ARBA" id="ARBA00022801"/>
    </source>
</evidence>
<evidence type="ECO:0000259" key="4">
    <source>
        <dbReference type="SMART" id="SM00479"/>
    </source>
</evidence>
<dbReference type="InterPro" id="IPR036397">
    <property type="entry name" value="RNaseH_sf"/>
</dbReference>
<sequence length="410" mass="47833">MNYYLDTETTGLEVTDEVIEIALVDDDGNTVINTLCRPLQNTEWPGAQRIHGIAPADVLRDDLPTLADLAPQLSSILAGHTLIIYNVAFDRYYLSEAGVDLSKTEVHCCQDKYAVHYDDYSEYWGNYKFKKLTVAADEAEFRFEGSNPHRALWDALACRAVWQYLTVPGRMEEVKLLRDKRWQDEADQRQVRWFIEELEQKETARLNVVNKAWEERNYPFLGIRREQYYGHQAKESAAVFCRVATGYPLEEWNTWYKWCRLPKVRSGQFPETWKTRTDRTWYMLRSWQPIYLEPAQQTDYPKPVAMYVNSRGSLEPLYDPNQLTEGVDWVPIADGWPEGFVSITKLQREYKVRKKDLPNYRPAFLKRSKYDDYLLYPVPAGAPAPSAPVRLKVEQAIKEEANQEEDGLPF</sequence>
<dbReference type="RefSeq" id="WP_182463708.1">
    <property type="nucleotide sequence ID" value="NZ_CP059732.1"/>
</dbReference>
<dbReference type="PANTHER" id="PTHR30231">
    <property type="entry name" value="DNA POLYMERASE III SUBUNIT EPSILON"/>
    <property type="match status" value="1"/>
</dbReference>
<dbReference type="GO" id="GO:0008408">
    <property type="term" value="F:3'-5' exonuclease activity"/>
    <property type="evidence" value="ECO:0007669"/>
    <property type="project" value="TreeGrafter"/>
</dbReference>
<feature type="domain" description="Exonuclease" evidence="4">
    <location>
        <begin position="1"/>
        <end position="171"/>
    </location>
</feature>
<gene>
    <name evidence="5" type="ORF">H3H32_16345</name>
</gene>
<dbReference type="Pfam" id="PF00929">
    <property type="entry name" value="RNase_T"/>
    <property type="match status" value="1"/>
</dbReference>
<dbReference type="GO" id="GO:0006259">
    <property type="term" value="P:DNA metabolic process"/>
    <property type="evidence" value="ECO:0007669"/>
    <property type="project" value="UniProtKB-ARBA"/>
</dbReference>
<dbReference type="AlphaFoldDB" id="A0A7G5H5E7"/>
<reference evidence="5 6" key="1">
    <citation type="submission" date="2020-07" db="EMBL/GenBank/DDBJ databases">
        <title>Spirosoma foliorum sp. nov., isolated from the leaves on the Nejang mountain Korea, Republic of.</title>
        <authorList>
            <person name="Ho H."/>
            <person name="Lee Y.-J."/>
            <person name="Nurcahyanto D.-A."/>
            <person name="Kim S.-G."/>
        </authorList>
    </citation>
    <scope>NUCLEOTIDE SEQUENCE [LARGE SCALE GENOMIC DNA]</scope>
    <source>
        <strain evidence="5 6">PL0136</strain>
    </source>
</reference>
<dbReference type="Proteomes" id="UP000515369">
    <property type="component" value="Chromosome"/>
</dbReference>
<evidence type="ECO:0000313" key="5">
    <source>
        <dbReference type="EMBL" id="QMW06339.1"/>
    </source>
</evidence>
<dbReference type="InterPro" id="IPR012337">
    <property type="entry name" value="RNaseH-like_sf"/>
</dbReference>
<keyword evidence="2" id="KW-0378">Hydrolase</keyword>
<dbReference type="Gene3D" id="3.30.420.10">
    <property type="entry name" value="Ribonuclease H-like superfamily/Ribonuclease H"/>
    <property type="match status" value="1"/>
</dbReference>
<dbReference type="SMART" id="SM00479">
    <property type="entry name" value="EXOIII"/>
    <property type="match status" value="1"/>
</dbReference>
<dbReference type="SUPFAM" id="SSF53098">
    <property type="entry name" value="Ribonuclease H-like"/>
    <property type="match status" value="1"/>
</dbReference>
<dbReference type="GO" id="GO:0003676">
    <property type="term" value="F:nucleic acid binding"/>
    <property type="evidence" value="ECO:0007669"/>
    <property type="project" value="InterPro"/>
</dbReference>
<accession>A0A7G5H5E7</accession>
<dbReference type="KEGG" id="sfol:H3H32_16345"/>
<evidence type="ECO:0000256" key="1">
    <source>
        <dbReference type="ARBA" id="ARBA00022722"/>
    </source>
</evidence>
<keyword evidence="1" id="KW-0540">Nuclease</keyword>